<evidence type="ECO:0000256" key="5">
    <source>
        <dbReference type="ARBA" id="ARBA00023242"/>
    </source>
</evidence>
<proteinExistence type="inferred from homology"/>
<dbReference type="GO" id="GO:0005634">
    <property type="term" value="C:nucleus"/>
    <property type="evidence" value="ECO:0007669"/>
    <property type="project" value="UniProtKB-SubCell"/>
</dbReference>
<dbReference type="InterPro" id="IPR003657">
    <property type="entry name" value="WRKY_dom"/>
</dbReference>
<sequence>MAASSSMEKSMFSFFEVNEEHDDQTMVSKTSAQDIEMGQVRQENQKLKHTLSMVLKDYNSLQTHYNDFFQQEISKSSKNLVTDHQEGDHGNELISLSLGTLSSYKQKDSQQKVNCFSTTKDGGDEQELKLGLGCEFDMKKDEKTQNLEPKVHNLKSERREDNDLLDHIPLKKARVSVKVVCDTQTMNDGCQWRKYGQKIAKGNPCPRAYYRCTVSSSCPVRKHVQRCAEDRSVLITTYEGTHNHPLSVSATAMASTTSAAASMLKSTSSTSQPGLTTTATSTSSSTTTFSGHHGTTYNSRPPHQYPFYLPNTTISTYQSHPTITLDLTTNPHFNKSTSSNFLRTQPRFSSSSCLNFSSPTSSSSSSMESNYKNPINFSYLGRQTSYETFYQNPSNDNFRSKSSSSNHSPETIAAATKALTANPSFRSALAASITSLVRNVGGGARI</sequence>
<gene>
    <name evidence="9" type="ORF">LVIROSA_LOCUS2175</name>
</gene>
<feature type="compositionally biased region" description="Low complexity" evidence="7">
    <location>
        <begin position="264"/>
        <end position="296"/>
    </location>
</feature>
<evidence type="ECO:0000256" key="3">
    <source>
        <dbReference type="ARBA" id="ARBA00023125"/>
    </source>
</evidence>
<comment type="similarity">
    <text evidence="6">Belongs to the WRKY group II-b family.</text>
</comment>
<comment type="subcellular location">
    <subcellularLocation>
        <location evidence="1">Nucleus</location>
    </subcellularLocation>
</comment>
<name>A0AAU9LZX6_9ASTR</name>
<keyword evidence="2" id="KW-0805">Transcription regulation</keyword>
<dbReference type="InterPro" id="IPR036576">
    <property type="entry name" value="WRKY_dom_sf"/>
</dbReference>
<dbReference type="AlphaFoldDB" id="A0AAU9LZX6"/>
<dbReference type="GO" id="GO:0003700">
    <property type="term" value="F:DNA-binding transcription factor activity"/>
    <property type="evidence" value="ECO:0007669"/>
    <property type="project" value="InterPro"/>
</dbReference>
<keyword evidence="10" id="KW-1185">Reference proteome</keyword>
<dbReference type="EMBL" id="CAKMRJ010000001">
    <property type="protein sequence ID" value="CAH1414253.1"/>
    <property type="molecule type" value="Genomic_DNA"/>
</dbReference>
<dbReference type="SUPFAM" id="SSF118290">
    <property type="entry name" value="WRKY DNA-binding domain"/>
    <property type="match status" value="1"/>
</dbReference>
<accession>A0AAU9LZX6</accession>
<dbReference type="PROSITE" id="PS50811">
    <property type="entry name" value="WRKY"/>
    <property type="match status" value="1"/>
</dbReference>
<evidence type="ECO:0000256" key="7">
    <source>
        <dbReference type="SAM" id="MobiDB-lite"/>
    </source>
</evidence>
<evidence type="ECO:0000313" key="9">
    <source>
        <dbReference type="EMBL" id="CAH1414253.1"/>
    </source>
</evidence>
<organism evidence="9 10">
    <name type="scientific">Lactuca virosa</name>
    <dbReference type="NCBI Taxonomy" id="75947"/>
    <lineage>
        <taxon>Eukaryota</taxon>
        <taxon>Viridiplantae</taxon>
        <taxon>Streptophyta</taxon>
        <taxon>Embryophyta</taxon>
        <taxon>Tracheophyta</taxon>
        <taxon>Spermatophyta</taxon>
        <taxon>Magnoliopsida</taxon>
        <taxon>eudicotyledons</taxon>
        <taxon>Gunneridae</taxon>
        <taxon>Pentapetalae</taxon>
        <taxon>asterids</taxon>
        <taxon>campanulids</taxon>
        <taxon>Asterales</taxon>
        <taxon>Asteraceae</taxon>
        <taxon>Cichorioideae</taxon>
        <taxon>Cichorieae</taxon>
        <taxon>Lactucinae</taxon>
        <taxon>Lactuca</taxon>
    </lineage>
</organism>
<keyword evidence="3" id="KW-0238">DNA-binding</keyword>
<evidence type="ECO:0000259" key="8">
    <source>
        <dbReference type="PROSITE" id="PS50811"/>
    </source>
</evidence>
<evidence type="ECO:0000256" key="6">
    <source>
        <dbReference type="ARBA" id="ARBA00061007"/>
    </source>
</evidence>
<comment type="caution">
    <text evidence="9">The sequence shown here is derived from an EMBL/GenBank/DDBJ whole genome shotgun (WGS) entry which is preliminary data.</text>
</comment>
<feature type="domain" description="WRKY" evidence="8">
    <location>
        <begin position="181"/>
        <end position="247"/>
    </location>
</feature>
<keyword evidence="5" id="KW-0539">Nucleus</keyword>
<dbReference type="PANTHER" id="PTHR31429">
    <property type="entry name" value="WRKY TRANSCRIPTION FACTOR 36-RELATED"/>
    <property type="match status" value="1"/>
</dbReference>
<keyword evidence="4" id="KW-0804">Transcription</keyword>
<dbReference type="Gene3D" id="2.20.25.80">
    <property type="entry name" value="WRKY domain"/>
    <property type="match status" value="1"/>
</dbReference>
<dbReference type="Proteomes" id="UP001157418">
    <property type="component" value="Unassembled WGS sequence"/>
</dbReference>
<evidence type="ECO:0000256" key="1">
    <source>
        <dbReference type="ARBA" id="ARBA00004123"/>
    </source>
</evidence>
<dbReference type="PANTHER" id="PTHR31429:SF119">
    <property type="entry name" value="WRKY DOMAIN-CONTAINING PROTEIN-RELATED"/>
    <property type="match status" value="1"/>
</dbReference>
<dbReference type="InterPro" id="IPR044810">
    <property type="entry name" value="WRKY_plant"/>
</dbReference>
<dbReference type="GO" id="GO:0043565">
    <property type="term" value="F:sequence-specific DNA binding"/>
    <property type="evidence" value="ECO:0007669"/>
    <property type="project" value="InterPro"/>
</dbReference>
<evidence type="ECO:0000313" key="10">
    <source>
        <dbReference type="Proteomes" id="UP001157418"/>
    </source>
</evidence>
<reference evidence="9 10" key="1">
    <citation type="submission" date="2022-01" db="EMBL/GenBank/DDBJ databases">
        <authorList>
            <person name="Xiong W."/>
            <person name="Schranz E."/>
        </authorList>
    </citation>
    <scope>NUCLEOTIDE SEQUENCE [LARGE SCALE GENOMIC DNA]</scope>
</reference>
<protein>
    <recommendedName>
        <fullName evidence="8">WRKY domain-containing protein</fullName>
    </recommendedName>
</protein>
<feature type="region of interest" description="Disordered" evidence="7">
    <location>
        <begin position="264"/>
        <end position="304"/>
    </location>
</feature>
<dbReference type="FunFam" id="2.20.25.80:FF:000002">
    <property type="entry name" value="probable WRKY transcription factor 31"/>
    <property type="match status" value="1"/>
</dbReference>
<evidence type="ECO:0000256" key="4">
    <source>
        <dbReference type="ARBA" id="ARBA00023163"/>
    </source>
</evidence>
<dbReference type="Pfam" id="PF03106">
    <property type="entry name" value="WRKY"/>
    <property type="match status" value="1"/>
</dbReference>
<evidence type="ECO:0000256" key="2">
    <source>
        <dbReference type="ARBA" id="ARBA00023015"/>
    </source>
</evidence>
<dbReference type="SMART" id="SM00774">
    <property type="entry name" value="WRKY"/>
    <property type="match status" value="1"/>
</dbReference>